<evidence type="ECO:0000256" key="5">
    <source>
        <dbReference type="ARBA" id="ARBA00022691"/>
    </source>
</evidence>
<evidence type="ECO:0000256" key="8">
    <source>
        <dbReference type="ARBA" id="ARBA00023004"/>
    </source>
</evidence>
<keyword evidence="14" id="KW-1185">Reference proteome</keyword>
<feature type="compositionally biased region" description="Polar residues" evidence="11">
    <location>
        <begin position="7"/>
        <end position="16"/>
    </location>
</feature>
<keyword evidence="13" id="KW-0670">Pyruvate</keyword>
<dbReference type="PROSITE" id="PS51918">
    <property type="entry name" value="RADICAL_SAM"/>
    <property type="match status" value="1"/>
</dbReference>
<dbReference type="CDD" id="cd01335">
    <property type="entry name" value="Radical_SAM"/>
    <property type="match status" value="1"/>
</dbReference>
<dbReference type="PANTHER" id="PTHR30352:SF5">
    <property type="entry name" value="PYRUVATE FORMATE-LYASE 1-ACTIVATING ENZYME"/>
    <property type="match status" value="1"/>
</dbReference>
<comment type="subcellular location">
    <subcellularLocation>
        <location evidence="10">Cytoplasm</location>
    </subcellularLocation>
</comment>
<comment type="cofactor">
    <cofactor evidence="10">
        <name>[4Fe-4S] cluster</name>
        <dbReference type="ChEBI" id="CHEBI:49883"/>
    </cofactor>
    <text evidence="10">Binds 1 [4Fe-4S] cluster. The cluster is coordinated with 3 cysteines and an exchangeable S-adenosyl-L-methionine.</text>
</comment>
<comment type="catalytic activity">
    <reaction evidence="10">
        <text>glycyl-[formate C-acetyltransferase] + reduced [flavodoxin] + S-adenosyl-L-methionine = glycin-2-yl radical-[formate C-acetyltransferase] + semiquinone [flavodoxin] + 5'-deoxyadenosine + L-methionine + H(+)</text>
        <dbReference type="Rhea" id="RHEA:19225"/>
        <dbReference type="Rhea" id="RHEA-COMP:10622"/>
        <dbReference type="Rhea" id="RHEA-COMP:12190"/>
        <dbReference type="Rhea" id="RHEA-COMP:12191"/>
        <dbReference type="Rhea" id="RHEA-COMP:14480"/>
        <dbReference type="ChEBI" id="CHEBI:15378"/>
        <dbReference type="ChEBI" id="CHEBI:17319"/>
        <dbReference type="ChEBI" id="CHEBI:29947"/>
        <dbReference type="ChEBI" id="CHEBI:32722"/>
        <dbReference type="ChEBI" id="CHEBI:57618"/>
        <dbReference type="ChEBI" id="CHEBI:57844"/>
        <dbReference type="ChEBI" id="CHEBI:59789"/>
        <dbReference type="ChEBI" id="CHEBI:140311"/>
        <dbReference type="EC" id="1.97.1.4"/>
    </reaction>
</comment>
<comment type="similarity">
    <text evidence="2 10">Belongs to the organic radical-activating enzymes family.</text>
</comment>
<proteinExistence type="inferred from homology"/>
<evidence type="ECO:0000256" key="1">
    <source>
        <dbReference type="ARBA" id="ARBA00003141"/>
    </source>
</evidence>
<gene>
    <name evidence="13" type="primary">pflA</name>
    <name evidence="13" type="ORF">H7U36_13785</name>
</gene>
<dbReference type="SFLD" id="SFLDS00029">
    <property type="entry name" value="Radical_SAM"/>
    <property type="match status" value="1"/>
</dbReference>
<keyword evidence="7 10" id="KW-0560">Oxidoreductase</keyword>
<keyword evidence="6 10" id="KW-0479">Metal-binding</keyword>
<dbReference type="InterPro" id="IPR001989">
    <property type="entry name" value="Radical_activat_CS"/>
</dbReference>
<dbReference type="Proteomes" id="UP000716906">
    <property type="component" value="Unassembled WGS sequence"/>
</dbReference>
<dbReference type="EMBL" id="JACLYY010000017">
    <property type="protein sequence ID" value="MBM6739155.1"/>
    <property type="molecule type" value="Genomic_DNA"/>
</dbReference>
<dbReference type="GO" id="GO:0016829">
    <property type="term" value="F:lyase activity"/>
    <property type="evidence" value="ECO:0007669"/>
    <property type="project" value="UniProtKB-KW"/>
</dbReference>
<evidence type="ECO:0000256" key="4">
    <source>
        <dbReference type="ARBA" id="ARBA00022485"/>
    </source>
</evidence>
<dbReference type="PIRSF" id="PIRSF000371">
    <property type="entry name" value="PFL_act_enz"/>
    <property type="match status" value="1"/>
</dbReference>
<evidence type="ECO:0000256" key="7">
    <source>
        <dbReference type="ARBA" id="ARBA00023002"/>
    </source>
</evidence>
<evidence type="ECO:0000256" key="10">
    <source>
        <dbReference type="RuleBase" id="RU362053"/>
    </source>
</evidence>
<comment type="caution">
    <text evidence="13">The sequence shown here is derived from an EMBL/GenBank/DDBJ whole genome shotgun (WGS) entry which is preliminary data.</text>
</comment>
<dbReference type="InterPro" id="IPR034457">
    <property type="entry name" value="Organic_radical-activating"/>
</dbReference>
<dbReference type="InterPro" id="IPR007197">
    <property type="entry name" value="rSAM"/>
</dbReference>
<comment type="function">
    <text evidence="1 10">Activation of pyruvate formate-lyase under anaerobic conditions by generation of an organic free radical, using S-adenosylmethionine and reduced flavodoxin as cosubstrates to produce 5'-deoxy-adenosine.</text>
</comment>
<evidence type="ECO:0000313" key="14">
    <source>
        <dbReference type="Proteomes" id="UP000716906"/>
    </source>
</evidence>
<evidence type="ECO:0000256" key="9">
    <source>
        <dbReference type="ARBA" id="ARBA00023014"/>
    </source>
</evidence>
<keyword evidence="10" id="KW-0963">Cytoplasm</keyword>
<feature type="domain" description="Radical SAM core" evidence="12">
    <location>
        <begin position="35"/>
        <end position="264"/>
    </location>
</feature>
<evidence type="ECO:0000256" key="11">
    <source>
        <dbReference type="SAM" id="MobiDB-lite"/>
    </source>
</evidence>
<dbReference type="SFLD" id="SFLDG01066">
    <property type="entry name" value="organic_radical-activating_enz"/>
    <property type="match status" value="1"/>
</dbReference>
<reference evidence="13 14" key="1">
    <citation type="journal article" date="2021" name="Sci. Rep.">
        <title>The distribution of antibiotic resistance genes in chicken gut microbiota commensals.</title>
        <authorList>
            <person name="Juricova H."/>
            <person name="Matiasovicova J."/>
            <person name="Kubasova T."/>
            <person name="Cejkova D."/>
            <person name="Rychlik I."/>
        </authorList>
    </citation>
    <scope>NUCLEOTIDE SEQUENCE [LARGE SCALE GENOMIC DNA]</scope>
    <source>
        <strain evidence="13 14">An773</strain>
    </source>
</reference>
<evidence type="ECO:0000313" key="13">
    <source>
        <dbReference type="EMBL" id="MBM6739155.1"/>
    </source>
</evidence>
<keyword evidence="9 10" id="KW-0411">Iron-sulfur</keyword>
<dbReference type="InterPro" id="IPR013785">
    <property type="entry name" value="Aldolase_TIM"/>
</dbReference>
<evidence type="ECO:0000256" key="2">
    <source>
        <dbReference type="ARBA" id="ARBA00009777"/>
    </source>
</evidence>
<dbReference type="NCBIfam" id="TIGR02493">
    <property type="entry name" value="PFLA"/>
    <property type="match status" value="1"/>
</dbReference>
<dbReference type="Pfam" id="PF04055">
    <property type="entry name" value="Radical_SAM"/>
    <property type="match status" value="1"/>
</dbReference>
<keyword evidence="5 10" id="KW-0949">S-adenosyl-L-methionine</keyword>
<dbReference type="GO" id="GO:0043365">
    <property type="term" value="F:[formate-C-acetyltransferase]-activating enzyme activity"/>
    <property type="evidence" value="ECO:0007669"/>
    <property type="project" value="UniProtKB-EC"/>
</dbReference>
<dbReference type="SUPFAM" id="SSF102114">
    <property type="entry name" value="Radical SAM enzymes"/>
    <property type="match status" value="1"/>
</dbReference>
<dbReference type="PROSITE" id="PS01087">
    <property type="entry name" value="RADICAL_ACTIVATING"/>
    <property type="match status" value="1"/>
</dbReference>
<organism evidence="13 14">
    <name type="scientific">Faecalicatena fissicatena</name>
    <dbReference type="NCBI Taxonomy" id="290055"/>
    <lineage>
        <taxon>Bacteria</taxon>
        <taxon>Bacillati</taxon>
        <taxon>Bacillota</taxon>
        <taxon>Clostridia</taxon>
        <taxon>Lachnospirales</taxon>
        <taxon>Lachnospiraceae</taxon>
        <taxon>Faecalicatena</taxon>
    </lineage>
</organism>
<dbReference type="PANTHER" id="PTHR30352">
    <property type="entry name" value="PYRUVATE FORMATE-LYASE-ACTIVATING ENZYME"/>
    <property type="match status" value="1"/>
</dbReference>
<dbReference type="InterPro" id="IPR012838">
    <property type="entry name" value="PFL1_activating"/>
</dbReference>
<keyword evidence="4 10" id="KW-0004">4Fe-4S</keyword>
<accession>A0ABS2EBY6</accession>
<name>A0ABS2EBY6_9FIRM</name>
<feature type="region of interest" description="Disordered" evidence="11">
    <location>
        <begin position="1"/>
        <end position="20"/>
    </location>
</feature>
<keyword evidence="13" id="KW-0456">Lyase</keyword>
<evidence type="ECO:0000256" key="6">
    <source>
        <dbReference type="ARBA" id="ARBA00022723"/>
    </source>
</evidence>
<protein>
    <recommendedName>
        <fullName evidence="3 10">Pyruvate formate-lyase-activating enzyme</fullName>
        <ecNumber evidence="10">1.97.1.4</ecNumber>
    </recommendedName>
</protein>
<dbReference type="InterPro" id="IPR012839">
    <property type="entry name" value="Organic_radical_activase"/>
</dbReference>
<sequence>MEHLSEYPSQPDSQPDISGGHITGLVHSTESFGSVDGPGIRFLVFLQGCPLRCRFCHNPDTWALTSGQALRIRADELLAQALRYRPYWGKSGGITVSGGEPLLQLDFLIEFFRRAKEAGVHTALDTSGAPFAREEPFYSRFLELMKYVDLVLLDLKLMDPAGHRKLTGRENDNILDMAGLLDTLSVPVWIRHVLVPGLTDEERDLREMDAFIRSLSNVERVEVLPYHTLGVYKWKELGIPYSLEDVLPPSAGEIEKAGRLLHADR</sequence>
<dbReference type="Gene3D" id="3.20.20.70">
    <property type="entry name" value="Aldolase class I"/>
    <property type="match status" value="1"/>
</dbReference>
<dbReference type="EC" id="1.97.1.4" evidence="10"/>
<evidence type="ECO:0000256" key="3">
    <source>
        <dbReference type="ARBA" id="ARBA00021356"/>
    </source>
</evidence>
<keyword evidence="8 10" id="KW-0408">Iron</keyword>
<evidence type="ECO:0000259" key="12">
    <source>
        <dbReference type="PROSITE" id="PS51918"/>
    </source>
</evidence>
<dbReference type="InterPro" id="IPR058240">
    <property type="entry name" value="rSAM_sf"/>
</dbReference>